<dbReference type="EMBL" id="BAABJV010000009">
    <property type="protein sequence ID" value="GAA4783435.1"/>
    <property type="molecule type" value="Genomic_DNA"/>
</dbReference>
<keyword evidence="2" id="KW-1133">Transmembrane helix</keyword>
<evidence type="ECO:0000256" key="2">
    <source>
        <dbReference type="SAM" id="Phobius"/>
    </source>
</evidence>
<keyword evidence="2" id="KW-0472">Membrane</keyword>
<feature type="transmembrane region" description="Helical" evidence="2">
    <location>
        <begin position="66"/>
        <end position="87"/>
    </location>
</feature>
<feature type="transmembrane region" description="Helical" evidence="2">
    <location>
        <begin position="143"/>
        <end position="176"/>
    </location>
</feature>
<evidence type="ECO:0000313" key="4">
    <source>
        <dbReference type="Proteomes" id="UP001501147"/>
    </source>
</evidence>
<accession>A0ABP9AN96</accession>
<dbReference type="RefSeq" id="WP_345614539.1">
    <property type="nucleotide sequence ID" value="NZ_BAABJV010000009.1"/>
</dbReference>
<keyword evidence="2" id="KW-0812">Transmembrane</keyword>
<proteinExistence type="predicted"/>
<comment type="caution">
    <text evidence="3">The sequence shown here is derived from an EMBL/GenBank/DDBJ whole genome shotgun (WGS) entry which is preliminary data.</text>
</comment>
<feature type="transmembrane region" description="Helical" evidence="2">
    <location>
        <begin position="107"/>
        <end position="131"/>
    </location>
</feature>
<protein>
    <recommendedName>
        <fullName evidence="5">Integral membrane protein</fullName>
    </recommendedName>
</protein>
<name>A0ABP9AN96_9ACTN</name>
<evidence type="ECO:0000313" key="3">
    <source>
        <dbReference type="EMBL" id="GAA4783435.1"/>
    </source>
</evidence>
<reference evidence="4" key="1">
    <citation type="journal article" date="2019" name="Int. J. Syst. Evol. Microbiol.">
        <title>The Global Catalogue of Microorganisms (GCM) 10K type strain sequencing project: providing services to taxonomists for standard genome sequencing and annotation.</title>
        <authorList>
            <consortium name="The Broad Institute Genomics Platform"/>
            <consortium name="The Broad Institute Genome Sequencing Center for Infectious Disease"/>
            <person name="Wu L."/>
            <person name="Ma J."/>
        </authorList>
    </citation>
    <scope>NUCLEOTIDE SEQUENCE [LARGE SCALE GENOMIC DNA]</scope>
    <source>
        <strain evidence="4">JCM 18324</strain>
    </source>
</reference>
<gene>
    <name evidence="3" type="ORF">GCM10023329_37290</name>
</gene>
<keyword evidence="4" id="KW-1185">Reference proteome</keyword>
<dbReference type="Proteomes" id="UP001501147">
    <property type="component" value="Unassembled WGS sequence"/>
</dbReference>
<feature type="region of interest" description="Disordered" evidence="1">
    <location>
        <begin position="1"/>
        <end position="37"/>
    </location>
</feature>
<feature type="compositionally biased region" description="Low complexity" evidence="1">
    <location>
        <begin position="9"/>
        <end position="36"/>
    </location>
</feature>
<organism evidence="3 4">
    <name type="scientific">Streptomyces sanyensis</name>
    <dbReference type="NCBI Taxonomy" id="568869"/>
    <lineage>
        <taxon>Bacteria</taxon>
        <taxon>Bacillati</taxon>
        <taxon>Actinomycetota</taxon>
        <taxon>Actinomycetes</taxon>
        <taxon>Kitasatosporales</taxon>
        <taxon>Streptomycetaceae</taxon>
        <taxon>Streptomyces</taxon>
    </lineage>
</organism>
<evidence type="ECO:0008006" key="5">
    <source>
        <dbReference type="Google" id="ProtNLM"/>
    </source>
</evidence>
<sequence length="190" mass="19852">MSFGDPNNPYAQQGQQPGQQPGYGQPQGAQPGQGYPQAPPVQNYGAPGYAAAGPTEMPGITKAARIFLFVIVACQVVVAGLYGYYISEFDANATGLDGTEAEVFADIGKGLLGFLLGLSLVFAALGLVLALKWTSGGNTVRVCAIVYGAFAIISGLFTIPVGLITLIVAILLIVFAAKGDTAEWFRRPRH</sequence>
<evidence type="ECO:0000256" key="1">
    <source>
        <dbReference type="SAM" id="MobiDB-lite"/>
    </source>
</evidence>